<dbReference type="AlphaFoldDB" id="A0A7Y9I2N0"/>
<keyword evidence="2" id="KW-1185">Reference proteome</keyword>
<dbReference type="EMBL" id="JACCBU010000001">
    <property type="protein sequence ID" value="NYE69114.1"/>
    <property type="molecule type" value="Genomic_DNA"/>
</dbReference>
<dbReference type="InterPro" id="IPR050490">
    <property type="entry name" value="Bact_solute-bd_prot1"/>
</dbReference>
<dbReference type="PROSITE" id="PS51257">
    <property type="entry name" value="PROKAR_LIPOPROTEIN"/>
    <property type="match status" value="1"/>
</dbReference>
<evidence type="ECO:0000313" key="1">
    <source>
        <dbReference type="EMBL" id="NYE69114.1"/>
    </source>
</evidence>
<dbReference type="RefSeq" id="WP_179747885.1">
    <property type="nucleotide sequence ID" value="NZ_JACCBU010000001.1"/>
</dbReference>
<evidence type="ECO:0000313" key="2">
    <source>
        <dbReference type="Proteomes" id="UP000569914"/>
    </source>
</evidence>
<keyword evidence="1" id="KW-0762">Sugar transport</keyword>
<proteinExistence type="predicted"/>
<dbReference type="Gene3D" id="3.40.190.10">
    <property type="entry name" value="Periplasmic binding protein-like II"/>
    <property type="match status" value="2"/>
</dbReference>
<dbReference type="SUPFAM" id="SSF53850">
    <property type="entry name" value="Periplasmic binding protein-like II"/>
    <property type="match status" value="1"/>
</dbReference>
<organism evidence="1 2">
    <name type="scientific">Microlunatus parietis</name>
    <dbReference type="NCBI Taxonomy" id="682979"/>
    <lineage>
        <taxon>Bacteria</taxon>
        <taxon>Bacillati</taxon>
        <taxon>Actinomycetota</taxon>
        <taxon>Actinomycetes</taxon>
        <taxon>Propionibacteriales</taxon>
        <taxon>Propionibacteriaceae</taxon>
        <taxon>Microlunatus</taxon>
    </lineage>
</organism>
<dbReference type="InterPro" id="IPR006311">
    <property type="entry name" value="TAT_signal"/>
</dbReference>
<reference evidence="1 2" key="1">
    <citation type="submission" date="2020-07" db="EMBL/GenBank/DDBJ databases">
        <title>Sequencing the genomes of 1000 actinobacteria strains.</title>
        <authorList>
            <person name="Klenk H.-P."/>
        </authorList>
    </citation>
    <scope>NUCLEOTIDE SEQUENCE [LARGE SCALE GENOMIC DNA]</scope>
    <source>
        <strain evidence="1 2">DSM 22083</strain>
    </source>
</reference>
<dbReference type="Pfam" id="PF13416">
    <property type="entry name" value="SBP_bac_8"/>
    <property type="match status" value="1"/>
</dbReference>
<name>A0A7Y9I2N0_9ACTN</name>
<dbReference type="PANTHER" id="PTHR43649:SF30">
    <property type="entry name" value="ABC TRANSPORTER SUBSTRATE-BINDING PROTEIN"/>
    <property type="match status" value="1"/>
</dbReference>
<accession>A0A7Y9I2N0</accession>
<protein>
    <submittedName>
        <fullName evidence="1">Multiple sugar transport system substrate-binding protein</fullName>
    </submittedName>
</protein>
<gene>
    <name evidence="1" type="ORF">BKA15_000443</name>
</gene>
<keyword evidence="1" id="KW-0813">Transport</keyword>
<comment type="caution">
    <text evidence="1">The sequence shown here is derived from an EMBL/GenBank/DDBJ whole genome shotgun (WGS) entry which is preliminary data.</text>
</comment>
<sequence>MSVGRRAVLGLGLGTAAAALTGCNRFGVGGGSADAGSTINMIWWGDANRAKLTEAMLDLYREAHPGVTIKTEYQDSGPYQDKMATRFAAGDVPDLCNQRGDGISEYVDRGALLDLNQHLDVIKLDDVPPELPLARFGDRLFGIPAGLNASGFVINTALTERYEVEIPDGNTWSWDDLWSFSQSITKAAKDRDDKELYGINLPFSETDALAIFLRQRGEDLYTTDGGFGGSEESLVEWWAMSVEQREKGGLPPAGFIESAGGGSAQSPLAAGLVAAQMIPTNNLKAYNDSVDGDLQLNRFPGETQAVRRGMQIGVAMYWSIGAKAPNQAGALDLLNFMINDVEANLAVGPTRGVPISTAVVDGIFDALGPDDQRSVEYIRDLTKEDLVETRPAPAGTTAVTDAVESIDAEVMFGRVAPREAAKQLVRAATDALKK</sequence>
<dbReference type="PANTHER" id="PTHR43649">
    <property type="entry name" value="ARABINOSE-BINDING PROTEIN-RELATED"/>
    <property type="match status" value="1"/>
</dbReference>
<dbReference type="InterPro" id="IPR006059">
    <property type="entry name" value="SBP"/>
</dbReference>
<dbReference type="PROSITE" id="PS51318">
    <property type="entry name" value="TAT"/>
    <property type="match status" value="1"/>
</dbReference>
<dbReference type="Proteomes" id="UP000569914">
    <property type="component" value="Unassembled WGS sequence"/>
</dbReference>